<dbReference type="GO" id="GO:0035527">
    <property type="term" value="F:3-hydroxypropionate dehydrogenase (NADP+) activity"/>
    <property type="evidence" value="ECO:0007669"/>
    <property type="project" value="UniProtKB-EC"/>
</dbReference>
<dbReference type="EMBL" id="CP116968">
    <property type="protein sequence ID" value="WNM63812.1"/>
    <property type="molecule type" value="Genomic_DNA"/>
</dbReference>
<comment type="catalytic activity">
    <reaction evidence="3">
        <text>L-allo-threonine + NADP(+) = aminoacetone + CO2 + NADPH</text>
        <dbReference type="Rhea" id="RHEA:43524"/>
        <dbReference type="ChEBI" id="CHEBI:16526"/>
        <dbReference type="ChEBI" id="CHEBI:57783"/>
        <dbReference type="ChEBI" id="CHEBI:58320"/>
        <dbReference type="ChEBI" id="CHEBI:58349"/>
        <dbReference type="ChEBI" id="CHEBI:58585"/>
        <dbReference type="EC" id="1.1.1.381"/>
    </reaction>
</comment>
<comment type="similarity">
    <text evidence="1 11">Belongs to the short-chain dehydrogenases/reductases (SDR) family.</text>
</comment>
<proteinExistence type="inferred from homology"/>
<evidence type="ECO:0000256" key="2">
    <source>
        <dbReference type="ARBA" id="ARBA00023002"/>
    </source>
</evidence>
<dbReference type="Pfam" id="PF00106">
    <property type="entry name" value="adh_short"/>
    <property type="match status" value="1"/>
</dbReference>
<dbReference type="PANTHER" id="PTHR43086">
    <property type="entry name" value="VERY-LONG-CHAIN 3-OXOOACYL-COA REDUCTASE"/>
    <property type="match status" value="1"/>
</dbReference>
<evidence type="ECO:0000256" key="8">
    <source>
        <dbReference type="ARBA" id="ARBA00044349"/>
    </source>
</evidence>
<dbReference type="PIRSF" id="PIRSF000126">
    <property type="entry name" value="11-beta-HSD1"/>
    <property type="match status" value="1"/>
</dbReference>
<evidence type="ECO:0000256" key="11">
    <source>
        <dbReference type="RuleBase" id="RU000363"/>
    </source>
</evidence>
<dbReference type="PRINTS" id="PR00081">
    <property type="entry name" value="GDHRDH"/>
</dbReference>
<dbReference type="AlphaFoldDB" id="A0AA96GMX8"/>
<dbReference type="EC" id="1.1.1.298" evidence="4"/>
<dbReference type="PROSITE" id="PS00061">
    <property type="entry name" value="ADH_SHORT"/>
    <property type="match status" value="1"/>
</dbReference>
<evidence type="ECO:0000256" key="10">
    <source>
        <dbReference type="ARBA" id="ARBA00047274"/>
    </source>
</evidence>
<dbReference type="KEGG" id="nneo:PQG83_08665"/>
<organism evidence="12 13">
    <name type="scientific">Candidatus Nitrospira neomarina</name>
    <dbReference type="NCBI Taxonomy" id="3020899"/>
    <lineage>
        <taxon>Bacteria</taxon>
        <taxon>Pseudomonadati</taxon>
        <taxon>Nitrospirota</taxon>
        <taxon>Nitrospiria</taxon>
        <taxon>Nitrospirales</taxon>
        <taxon>Nitrospiraceae</taxon>
        <taxon>Nitrospira</taxon>
    </lineage>
</organism>
<keyword evidence="2" id="KW-0560">Oxidoreductase</keyword>
<evidence type="ECO:0000313" key="12">
    <source>
        <dbReference type="EMBL" id="WNM63812.1"/>
    </source>
</evidence>
<name>A0AA96GMX8_9BACT</name>
<evidence type="ECO:0000256" key="1">
    <source>
        <dbReference type="ARBA" id="ARBA00006484"/>
    </source>
</evidence>
<dbReference type="Gene3D" id="3.40.50.720">
    <property type="entry name" value="NAD(P)-binding Rossmann-like Domain"/>
    <property type="match status" value="1"/>
</dbReference>
<dbReference type="PRINTS" id="PR00080">
    <property type="entry name" value="SDRFAMILY"/>
</dbReference>
<accession>A0AA96GMX8</accession>
<sequence>MVERFLQTLSMKNMAPFAVITGASRGIGAEYARALAAQGYHLLLVARDQSRLNELSKEIQQTTSVQVWTEALDLAKPNAAETLYQLAQSYRTDVSLLVNNAGFGLYGLFTNMPLSTIQDMLQVHIHATTESTRLFLPDMMNRRQGAIINVASVAGFFPIPYMAEYAATKAFIISFSEAVAMEAKENEVTIQVCCPGYTKTEFHRTAGHCPRHISSAHTPHDVVQKSLKALMSRQTLVTIGWQGLATQWITPFFPKKWLTRLTSRFVRPNTSSH</sequence>
<comment type="catalytic activity">
    <reaction evidence="10">
        <text>3-hydroxypropanoate + NADP(+) = 3-oxopropanoate + NADPH + H(+)</text>
        <dbReference type="Rhea" id="RHEA:26438"/>
        <dbReference type="ChEBI" id="CHEBI:15378"/>
        <dbReference type="ChEBI" id="CHEBI:16510"/>
        <dbReference type="ChEBI" id="CHEBI:33190"/>
        <dbReference type="ChEBI" id="CHEBI:57783"/>
        <dbReference type="ChEBI" id="CHEBI:58349"/>
        <dbReference type="EC" id="1.1.1.298"/>
    </reaction>
</comment>
<keyword evidence="13" id="KW-1185">Reference proteome</keyword>
<comment type="function">
    <text evidence="9">NADP-dependent dehydrogenase with broad substrate specificity acting on 3-hydroxy acids. Catalyzes the NADP-dependent oxidation of L-allo-threonine to L-2-amino-3-keto-butyrate, which is spontaneously decarboxylated into aminoacetone. Also acts on D-threonine, L-serine, D-serine, D-3-hydroxyisobutyrate, L-3-hydroxyisobutyrate, D-glycerate and L-glycerate. Able to catalyze the reduction of the malonic semialdehyde to 3-hydroxypropionic acid. YdfG is apparently supplementing RutE, the presumed malonic semialdehyde reductase involved in pyrimidine degradation since both are able to detoxify malonic semialdehyde.</text>
</comment>
<dbReference type="InterPro" id="IPR002347">
    <property type="entry name" value="SDR_fam"/>
</dbReference>
<evidence type="ECO:0000256" key="5">
    <source>
        <dbReference type="ARBA" id="ARBA00044059"/>
    </source>
</evidence>
<dbReference type="PANTHER" id="PTHR43086:SF3">
    <property type="entry name" value="NADP-DEPENDENT 3-HYDROXY ACID DEHYDROGENASE YDFG"/>
    <property type="match status" value="1"/>
</dbReference>
<dbReference type="Proteomes" id="UP001302494">
    <property type="component" value="Chromosome"/>
</dbReference>
<dbReference type="InterPro" id="IPR036291">
    <property type="entry name" value="NAD(P)-bd_dom_sf"/>
</dbReference>
<dbReference type="SUPFAM" id="SSF51735">
    <property type="entry name" value="NAD(P)-binding Rossmann-fold domains"/>
    <property type="match status" value="1"/>
</dbReference>
<evidence type="ECO:0000256" key="3">
    <source>
        <dbReference type="ARBA" id="ARBA00043812"/>
    </source>
</evidence>
<protein>
    <recommendedName>
        <fullName evidence="6">NADP-dependent 3-hydroxy acid dehydrogenase YdfG</fullName>
        <ecNumber evidence="4">1.1.1.298</ecNumber>
        <ecNumber evidence="5">1.1.1.381</ecNumber>
    </recommendedName>
    <alternativeName>
        <fullName evidence="8">L-allo-threonine dehydrogenase</fullName>
    </alternativeName>
    <alternativeName>
        <fullName evidence="7">Malonic semialdehyde reductase</fullName>
    </alternativeName>
</protein>
<reference evidence="12 13" key="1">
    <citation type="submission" date="2023-01" db="EMBL/GenBank/DDBJ databases">
        <title>Cultivation and genomic characterization of new, ubiquitous marine nitrite-oxidizing bacteria from the Nitrospirales.</title>
        <authorList>
            <person name="Mueller A.J."/>
            <person name="Daebeler A."/>
            <person name="Herbold C.W."/>
            <person name="Kirkegaard R.H."/>
            <person name="Daims H."/>
        </authorList>
    </citation>
    <scope>NUCLEOTIDE SEQUENCE [LARGE SCALE GENOMIC DNA]</scope>
    <source>
        <strain evidence="12 13">DK</strain>
    </source>
</reference>
<dbReference type="InterPro" id="IPR020904">
    <property type="entry name" value="Sc_DH/Rdtase_CS"/>
</dbReference>
<dbReference type="RefSeq" id="WP_312748532.1">
    <property type="nucleotide sequence ID" value="NZ_CP116968.1"/>
</dbReference>
<evidence type="ECO:0000256" key="6">
    <source>
        <dbReference type="ARBA" id="ARBA00044065"/>
    </source>
</evidence>
<dbReference type="EC" id="1.1.1.381" evidence="5"/>
<gene>
    <name evidence="12" type="ORF">PQG83_08665</name>
</gene>
<evidence type="ECO:0000256" key="7">
    <source>
        <dbReference type="ARBA" id="ARBA00044271"/>
    </source>
</evidence>
<evidence type="ECO:0000256" key="4">
    <source>
        <dbReference type="ARBA" id="ARBA00044050"/>
    </source>
</evidence>
<evidence type="ECO:0000313" key="13">
    <source>
        <dbReference type="Proteomes" id="UP001302494"/>
    </source>
</evidence>
<evidence type="ECO:0000256" key="9">
    <source>
        <dbReference type="ARBA" id="ARBA00045650"/>
    </source>
</evidence>